<protein>
    <submittedName>
        <fullName evidence="3">MBL fold metallo-hydrolase</fullName>
    </submittedName>
</protein>
<sequence>MSDPRASAAPQPDGSHPRMTEAAALPGRPRGGVIGGPATDRAVNVLAPNPSAMTLDGTNTWIVAEPDSGLAVVIDPGPLDETHLARVVETAAQAGKRVALTLLTHGHPDHAEGAARFAELTGTKVRALDPALRLGDEGLAPGDVITTGGLELRVVPTPGHTADSLCFHLPADRAVLTGDTVLGRGTTVVAHPDGRLGDYLDSLRRLRSLTVDDGVRTVLPGHGPVLDDAQGAVEFYLAHRASRLAQVETAVEDGYTTPSEVVAHVYADVDRSLWPAAELSVRAQLDYLEEHGLIW</sequence>
<reference evidence="3" key="1">
    <citation type="journal article" date="2014" name="Int. J. Syst. Evol. Microbiol.">
        <title>Complete genome sequence of Corynebacterium casei LMG S-19264T (=DSM 44701T), isolated from a smear-ripened cheese.</title>
        <authorList>
            <consortium name="US DOE Joint Genome Institute (JGI-PGF)"/>
            <person name="Walter F."/>
            <person name="Albersmeier A."/>
            <person name="Kalinowski J."/>
            <person name="Ruckert C."/>
        </authorList>
    </citation>
    <scope>NUCLEOTIDE SEQUENCE</scope>
    <source>
        <strain evidence="3">JCM 4784</strain>
    </source>
</reference>
<evidence type="ECO:0000256" key="1">
    <source>
        <dbReference type="SAM" id="MobiDB-lite"/>
    </source>
</evidence>
<dbReference type="Pfam" id="PF00753">
    <property type="entry name" value="Lactamase_B"/>
    <property type="match status" value="1"/>
</dbReference>
<dbReference type="InterPro" id="IPR050662">
    <property type="entry name" value="Sec-metab_biosynth-thioest"/>
</dbReference>
<comment type="caution">
    <text evidence="3">The sequence shown here is derived from an EMBL/GenBank/DDBJ whole genome shotgun (WGS) entry which is preliminary data.</text>
</comment>
<evidence type="ECO:0000313" key="4">
    <source>
        <dbReference type="Proteomes" id="UP000608024"/>
    </source>
</evidence>
<dbReference type="SMART" id="SM00849">
    <property type="entry name" value="Lactamase_B"/>
    <property type="match status" value="1"/>
</dbReference>
<evidence type="ECO:0000259" key="2">
    <source>
        <dbReference type="SMART" id="SM00849"/>
    </source>
</evidence>
<name>A0A918Z5E0_9ACTN</name>
<dbReference type="Gene3D" id="3.60.15.10">
    <property type="entry name" value="Ribonuclease Z/Hydroxyacylglutathione hydrolase-like"/>
    <property type="match status" value="1"/>
</dbReference>
<proteinExistence type="predicted"/>
<dbReference type="InterPro" id="IPR036388">
    <property type="entry name" value="WH-like_DNA-bd_sf"/>
</dbReference>
<keyword evidence="4" id="KW-1185">Reference proteome</keyword>
<reference evidence="3" key="2">
    <citation type="submission" date="2020-09" db="EMBL/GenBank/DDBJ databases">
        <authorList>
            <person name="Sun Q."/>
            <person name="Ohkuma M."/>
        </authorList>
    </citation>
    <scope>NUCLEOTIDE SEQUENCE</scope>
    <source>
        <strain evidence="3">JCM 4784</strain>
    </source>
</reference>
<dbReference type="InterPro" id="IPR041516">
    <property type="entry name" value="LACTB2_WH"/>
</dbReference>
<dbReference type="PANTHER" id="PTHR23131:SF0">
    <property type="entry name" value="ENDORIBONUCLEASE LACTB2"/>
    <property type="match status" value="1"/>
</dbReference>
<dbReference type="SUPFAM" id="SSF56281">
    <property type="entry name" value="Metallo-hydrolase/oxidoreductase"/>
    <property type="match status" value="1"/>
</dbReference>
<dbReference type="EMBL" id="BNBT01000003">
    <property type="protein sequence ID" value="GHE36827.1"/>
    <property type="molecule type" value="Genomic_DNA"/>
</dbReference>
<gene>
    <name evidence="3" type="ORF">GCM10018785_03130</name>
</gene>
<dbReference type="PANTHER" id="PTHR23131">
    <property type="entry name" value="ENDORIBONUCLEASE LACTB2"/>
    <property type="match status" value="1"/>
</dbReference>
<dbReference type="CDD" id="cd16278">
    <property type="entry name" value="metallo-hydrolase-like_MBL-fold"/>
    <property type="match status" value="1"/>
</dbReference>
<dbReference type="Pfam" id="PF17778">
    <property type="entry name" value="WHD_BLACT"/>
    <property type="match status" value="1"/>
</dbReference>
<dbReference type="AlphaFoldDB" id="A0A918Z5E0"/>
<dbReference type="Proteomes" id="UP000608024">
    <property type="component" value="Unassembled WGS sequence"/>
</dbReference>
<dbReference type="InterPro" id="IPR036866">
    <property type="entry name" value="RibonucZ/Hydroxyglut_hydro"/>
</dbReference>
<accession>A0A918Z5E0</accession>
<organism evidence="3 4">
    <name type="scientific">Streptomyces longispororuber</name>
    <dbReference type="NCBI Taxonomy" id="68230"/>
    <lineage>
        <taxon>Bacteria</taxon>
        <taxon>Bacillati</taxon>
        <taxon>Actinomycetota</taxon>
        <taxon>Actinomycetes</taxon>
        <taxon>Kitasatosporales</taxon>
        <taxon>Streptomycetaceae</taxon>
        <taxon>Streptomyces</taxon>
    </lineage>
</organism>
<dbReference type="InterPro" id="IPR001279">
    <property type="entry name" value="Metallo-B-lactamas"/>
</dbReference>
<feature type="domain" description="Metallo-beta-lactamase" evidence="2">
    <location>
        <begin position="57"/>
        <end position="222"/>
    </location>
</feature>
<evidence type="ECO:0000313" key="3">
    <source>
        <dbReference type="EMBL" id="GHE36827.1"/>
    </source>
</evidence>
<dbReference type="Gene3D" id="1.10.10.10">
    <property type="entry name" value="Winged helix-like DNA-binding domain superfamily/Winged helix DNA-binding domain"/>
    <property type="match status" value="1"/>
</dbReference>
<feature type="region of interest" description="Disordered" evidence="1">
    <location>
        <begin position="1"/>
        <end position="33"/>
    </location>
</feature>